<keyword evidence="6" id="KW-1185">Reference proteome</keyword>
<reference evidence="5" key="1">
    <citation type="submission" date="2019-07" db="EMBL/GenBank/DDBJ databases">
        <title>Toxilogical consequences of a new and cryptic species of cyanobacteria (Komarekiella delphini-convector) recovered from the epidermis of a bottlenose dolphin and 1500 ft. in the air.</title>
        <authorList>
            <person name="Brown A.O."/>
            <person name="Dvorak P."/>
            <person name="Villanueva C.D."/>
            <person name="Foss A.J."/>
            <person name="Garvey A.D."/>
            <person name="Gibson Q.A."/>
            <person name="Johansen J.R."/>
            <person name="Casamatta D.A."/>
        </authorList>
    </citation>
    <scope>NUCLEOTIDE SEQUENCE</scope>
    <source>
        <strain evidence="5">SJRDD-AB1</strain>
    </source>
</reference>
<dbReference type="SUPFAM" id="SSF53335">
    <property type="entry name" value="S-adenosyl-L-methionine-dependent methyltransferases"/>
    <property type="match status" value="1"/>
</dbReference>
<gene>
    <name evidence="5" type="ORF">FNW02_25370</name>
</gene>
<dbReference type="AlphaFoldDB" id="A0AA40VTC6"/>
<protein>
    <submittedName>
        <fullName evidence="5">Site-specific DNA-methyltransferase</fullName>
    </submittedName>
</protein>
<keyword evidence="3" id="KW-0808">Transferase</keyword>
<comment type="similarity">
    <text evidence="1">Belongs to the N(4)/N(6)-methyltransferase family.</text>
</comment>
<dbReference type="Pfam" id="PF18780">
    <property type="entry name" value="HNH_repeat"/>
    <property type="match status" value="1"/>
</dbReference>
<dbReference type="Pfam" id="PF01555">
    <property type="entry name" value="N6_N4_Mtase"/>
    <property type="match status" value="1"/>
</dbReference>
<evidence type="ECO:0000313" key="5">
    <source>
        <dbReference type="EMBL" id="MBD6619062.1"/>
    </source>
</evidence>
<comment type="caution">
    <text evidence="5">The sequence shown here is derived from an EMBL/GenBank/DDBJ whole genome shotgun (WGS) entry which is preliminary data.</text>
</comment>
<dbReference type="InterPro" id="IPR041025">
    <property type="entry name" value="HNH_repeat"/>
</dbReference>
<feature type="domain" description="DNA methylase N-4/N-6" evidence="4">
    <location>
        <begin position="257"/>
        <end position="482"/>
    </location>
</feature>
<dbReference type="RefSeq" id="WP_191760260.1">
    <property type="nucleotide sequence ID" value="NZ_VJXY01000035.1"/>
</dbReference>
<evidence type="ECO:0000259" key="4">
    <source>
        <dbReference type="Pfam" id="PF01555"/>
    </source>
</evidence>
<dbReference type="PRINTS" id="PR00508">
    <property type="entry name" value="S21N4MTFRASE"/>
</dbReference>
<organism evidence="5 6">
    <name type="scientific">Komarekiella delphini-convector SJRDD-AB1</name>
    <dbReference type="NCBI Taxonomy" id="2593771"/>
    <lineage>
        <taxon>Bacteria</taxon>
        <taxon>Bacillati</taxon>
        <taxon>Cyanobacteriota</taxon>
        <taxon>Cyanophyceae</taxon>
        <taxon>Nostocales</taxon>
        <taxon>Nostocaceae</taxon>
        <taxon>Komarekiella</taxon>
        <taxon>Komarekiella delphini-convector</taxon>
    </lineage>
</organism>
<accession>A0AA40VTC6</accession>
<dbReference type="InterPro" id="IPR001091">
    <property type="entry name" value="RM_Methyltransferase"/>
</dbReference>
<sequence>MTHLSECSKKLILNTIEINNVEQLKKIDKFNSDVYLFWLPFPRTNTDAIKSKNIFEVIKSYCAQLSNKSTICFLTTPPDAAVLLAHLEYALNFKLWVAVKTSADTDSTEKKVLSKRHATLLVLAKYSEALIHTKTRIKYTCCPACQKTTKDYGGKKHTYHEYGTLMSDVWRDIEINPNANINVLIDRVSEIFGIEEYQNIWLINMQRFEELLPVKSENKEVQFTREKLIKVENKSFKNQLLNEDCLSALRSLPDNCIDFCFADPPYNLNKKYDKWDDALESIEYFKWCDSWLSELYRVLKPGHTLAVLNIPLLAARYYNNLNSFMIFQDWIVWDALSFPVRMIMPAHYAILCFSKGEPRPLPGLIDENKTTNDKLLLNPLAEFYCIRPNCIKKRNRFGNIDRSLISNIWYDIHRLKHNSRRVDHPCQLPPDLMKRLFAVYTKSDEIILDCFNGAGTSTLTAHQMGRRFVGIELSQQYYEISLKRHEQLEKGIDPFGKINEIPQVKNSNVPRLPKQKYKVSKKVLQLEIKRIAKDIGRIPTKDEVKKLSEYSIEYFENYFISWGEACAAARTTGMTEIQT</sequence>
<evidence type="ECO:0000256" key="2">
    <source>
        <dbReference type="ARBA" id="ARBA00022603"/>
    </source>
</evidence>
<dbReference type="Gene3D" id="3.40.50.150">
    <property type="entry name" value="Vaccinia Virus protein VP39"/>
    <property type="match status" value="1"/>
</dbReference>
<dbReference type="PROSITE" id="PS00092">
    <property type="entry name" value="N6_MTASE"/>
    <property type="match status" value="1"/>
</dbReference>
<dbReference type="InterPro" id="IPR002941">
    <property type="entry name" value="DNA_methylase_N4/N6"/>
</dbReference>
<evidence type="ECO:0000256" key="3">
    <source>
        <dbReference type="ARBA" id="ARBA00022679"/>
    </source>
</evidence>
<dbReference type="InterPro" id="IPR029063">
    <property type="entry name" value="SAM-dependent_MTases_sf"/>
</dbReference>
<dbReference type="EMBL" id="VJXY01000035">
    <property type="protein sequence ID" value="MBD6619062.1"/>
    <property type="molecule type" value="Genomic_DNA"/>
</dbReference>
<dbReference type="Proteomes" id="UP001165986">
    <property type="component" value="Unassembled WGS sequence"/>
</dbReference>
<evidence type="ECO:0000313" key="6">
    <source>
        <dbReference type="Proteomes" id="UP001165986"/>
    </source>
</evidence>
<keyword evidence="2" id="KW-0489">Methyltransferase</keyword>
<dbReference type="GO" id="GO:0003677">
    <property type="term" value="F:DNA binding"/>
    <property type="evidence" value="ECO:0007669"/>
    <property type="project" value="InterPro"/>
</dbReference>
<name>A0AA40VTC6_9NOST</name>
<dbReference type="GO" id="GO:0008170">
    <property type="term" value="F:N-methyltransferase activity"/>
    <property type="evidence" value="ECO:0007669"/>
    <property type="project" value="InterPro"/>
</dbReference>
<dbReference type="InterPro" id="IPR002052">
    <property type="entry name" value="DNA_methylase_N6_adenine_CS"/>
</dbReference>
<evidence type="ECO:0000256" key="1">
    <source>
        <dbReference type="ARBA" id="ARBA00006594"/>
    </source>
</evidence>
<dbReference type="GO" id="GO:0032259">
    <property type="term" value="P:methylation"/>
    <property type="evidence" value="ECO:0007669"/>
    <property type="project" value="UniProtKB-KW"/>
</dbReference>
<proteinExistence type="inferred from homology"/>